<sequence length="95" mass="11020">MNVEIIKAEMKREEDRSFIGRTVFTLENHNSPYEITFFSKRGSEWDYSLSFAGEPGSEEQFLETDSLLENDDDVYNLLLDAALDTQELTEEAEEE</sequence>
<dbReference type="OrthoDB" id="2665115at2"/>
<dbReference type="STRING" id="189425.PGRAT_16735"/>
<organism evidence="1 2">
    <name type="scientific">Paenibacillus graminis</name>
    <dbReference type="NCBI Taxonomy" id="189425"/>
    <lineage>
        <taxon>Bacteria</taxon>
        <taxon>Bacillati</taxon>
        <taxon>Bacillota</taxon>
        <taxon>Bacilli</taxon>
        <taxon>Bacillales</taxon>
        <taxon>Paenibacillaceae</taxon>
        <taxon>Paenibacillus</taxon>
    </lineage>
</organism>
<dbReference type="Proteomes" id="UP000029500">
    <property type="component" value="Chromosome"/>
</dbReference>
<evidence type="ECO:0000313" key="1">
    <source>
        <dbReference type="EMBL" id="AIQ69090.1"/>
    </source>
</evidence>
<reference evidence="1 2" key="1">
    <citation type="submission" date="2014-08" db="EMBL/GenBank/DDBJ databases">
        <title>Comparative genomics of the Paenibacillus odorifer group.</title>
        <authorList>
            <person name="den Bakker H.C."/>
            <person name="Tsai Y.-C."/>
            <person name="Martin N."/>
            <person name="Korlach J."/>
            <person name="Wiedmann M."/>
        </authorList>
    </citation>
    <scope>NUCLEOTIDE SEQUENCE [LARGE SCALE GENOMIC DNA]</scope>
    <source>
        <strain evidence="1 2">DSM 15220</strain>
    </source>
</reference>
<evidence type="ECO:0000313" key="2">
    <source>
        <dbReference type="Proteomes" id="UP000029500"/>
    </source>
</evidence>
<dbReference type="RefSeq" id="WP_025704469.1">
    <property type="nucleotide sequence ID" value="NZ_CP009287.1"/>
</dbReference>
<dbReference type="eggNOG" id="ENOG50339AN">
    <property type="taxonomic scope" value="Bacteria"/>
</dbReference>
<dbReference type="KEGG" id="pgm:PGRAT_16735"/>
<keyword evidence="2" id="KW-1185">Reference proteome</keyword>
<accession>A0A089M9P8</accession>
<dbReference type="HOGENOM" id="CLU_182247_0_0_9"/>
<dbReference type="AlphaFoldDB" id="A0A089M9P8"/>
<gene>
    <name evidence="1" type="ORF">PGRAT_16735</name>
</gene>
<proteinExistence type="predicted"/>
<dbReference type="EMBL" id="CP009287">
    <property type="protein sequence ID" value="AIQ69090.1"/>
    <property type="molecule type" value="Genomic_DNA"/>
</dbReference>
<name>A0A089M9P8_9BACL</name>
<protein>
    <submittedName>
        <fullName evidence="1">Uncharacterized protein</fullName>
    </submittedName>
</protein>